<accession>A0A0K8RQG7</accession>
<feature type="non-terminal residue" evidence="1">
    <location>
        <position position="1"/>
    </location>
</feature>
<proteinExistence type="evidence at transcript level"/>
<dbReference type="EMBL" id="GADI01000685">
    <property type="protein sequence ID" value="JAA73123.1"/>
    <property type="molecule type" value="mRNA"/>
</dbReference>
<organism evidence="1">
    <name type="scientific">Ixodes ricinus</name>
    <name type="common">Common tick</name>
    <name type="synonym">Acarus ricinus</name>
    <dbReference type="NCBI Taxonomy" id="34613"/>
    <lineage>
        <taxon>Eukaryota</taxon>
        <taxon>Metazoa</taxon>
        <taxon>Ecdysozoa</taxon>
        <taxon>Arthropoda</taxon>
        <taxon>Chelicerata</taxon>
        <taxon>Arachnida</taxon>
        <taxon>Acari</taxon>
        <taxon>Parasitiformes</taxon>
        <taxon>Ixodida</taxon>
        <taxon>Ixodoidea</taxon>
        <taxon>Ixodidae</taxon>
        <taxon>Ixodinae</taxon>
        <taxon>Ixodes</taxon>
    </lineage>
</organism>
<reference evidence="1" key="1">
    <citation type="submission" date="2012-12" db="EMBL/GenBank/DDBJ databases">
        <title>Identification and characterization of a phenylalanine ammonia-lyase gene family in Isatis indigotica Fort.</title>
        <authorList>
            <person name="Liu Q."/>
            <person name="Chen J."/>
            <person name="Zhou X."/>
            <person name="Di P."/>
            <person name="Xiao Y."/>
            <person name="Xuan H."/>
            <person name="Zhang L."/>
            <person name="Chen W."/>
        </authorList>
    </citation>
    <scope>NUCLEOTIDE SEQUENCE</scope>
    <source>
        <tissue evidence="1">Salivary gland</tissue>
    </source>
</reference>
<sequence length="225" mass="24845">QSGLRPSYGGCLICQGNFGRRLSCFPTVFATLLVGAICGSVQDTNRYVDRVLGVEMPRELSYLDPWISSNYNVTLNSTMKISAYFNPLNITGFRLAKRLGNCQNRRIGNRVNAACNVTFGHVVARANLTLRYTGRVFYNVGAVGTFTTIFSKFNATAQIGRPPFADLKLVLPLEASVKFTGLKNVPVSEALKKGFLKHLGDKISNFLVFYIQALNRAAQKAPFPY</sequence>
<protein>
    <submittedName>
        <fullName evidence="1">Putative secreted protein</fullName>
    </submittedName>
</protein>
<evidence type="ECO:0000313" key="1">
    <source>
        <dbReference type="EMBL" id="JAA73123.1"/>
    </source>
</evidence>
<dbReference type="AlphaFoldDB" id="A0A0K8RQG7"/>
<name>A0A0K8RQG7_IXORI</name>